<organism evidence="1 2">
    <name type="scientific">Falsochrobactrum ovis</name>
    <dbReference type="NCBI Taxonomy" id="1293442"/>
    <lineage>
        <taxon>Bacteria</taxon>
        <taxon>Pseudomonadati</taxon>
        <taxon>Pseudomonadota</taxon>
        <taxon>Alphaproteobacteria</taxon>
        <taxon>Hyphomicrobiales</taxon>
        <taxon>Brucellaceae</taxon>
        <taxon>Falsochrobactrum</taxon>
    </lineage>
</organism>
<sequence>MADAQAMTIPEQAVQAALDHYSEDGCMGLDTHERREVTEAIPAASPLGEKKG</sequence>
<gene>
    <name evidence="1" type="ORF">C7374_11151</name>
</gene>
<dbReference type="EMBL" id="QLMK01000011">
    <property type="protein sequence ID" value="RAK27057.1"/>
    <property type="molecule type" value="Genomic_DNA"/>
</dbReference>
<accession>A0A364JTG1</accession>
<evidence type="ECO:0000313" key="2">
    <source>
        <dbReference type="Proteomes" id="UP000249453"/>
    </source>
</evidence>
<evidence type="ECO:0000313" key="1">
    <source>
        <dbReference type="EMBL" id="RAK27057.1"/>
    </source>
</evidence>
<comment type="caution">
    <text evidence="1">The sequence shown here is derived from an EMBL/GenBank/DDBJ whole genome shotgun (WGS) entry which is preliminary data.</text>
</comment>
<dbReference type="AlphaFoldDB" id="A0A364JTG1"/>
<proteinExistence type="predicted"/>
<reference evidence="1 2" key="1">
    <citation type="submission" date="2018-06" db="EMBL/GenBank/DDBJ databases">
        <title>Genomic Encyclopedia of Type Strains, Phase IV (KMG-IV): sequencing the most valuable type-strain genomes for metagenomic binning, comparative biology and taxonomic classification.</title>
        <authorList>
            <person name="Goeker M."/>
        </authorList>
    </citation>
    <scope>NUCLEOTIDE SEQUENCE [LARGE SCALE GENOMIC DNA]</scope>
    <source>
        <strain evidence="1 2">DSM 26720</strain>
    </source>
</reference>
<name>A0A364JTG1_9HYPH</name>
<keyword evidence="2" id="KW-1185">Reference proteome</keyword>
<protein>
    <submittedName>
        <fullName evidence="1">Uncharacterized protein</fullName>
    </submittedName>
</protein>
<dbReference type="RefSeq" id="WP_158527832.1">
    <property type="nucleotide sequence ID" value="NZ_JBHEEY010000011.1"/>
</dbReference>
<dbReference type="Proteomes" id="UP000249453">
    <property type="component" value="Unassembled WGS sequence"/>
</dbReference>